<accession>A0A9P5TWK3</accession>
<reference evidence="1" key="1">
    <citation type="submission" date="2020-11" db="EMBL/GenBank/DDBJ databases">
        <authorList>
            <consortium name="DOE Joint Genome Institute"/>
            <person name="Ahrendt S."/>
            <person name="Riley R."/>
            <person name="Andreopoulos W."/>
            <person name="Labutti K."/>
            <person name="Pangilinan J."/>
            <person name="Ruiz-Duenas F.J."/>
            <person name="Barrasa J.M."/>
            <person name="Sanchez-Garcia M."/>
            <person name="Camarero S."/>
            <person name="Miyauchi S."/>
            <person name="Serrano A."/>
            <person name="Linde D."/>
            <person name="Babiker R."/>
            <person name="Drula E."/>
            <person name="Ayuso-Fernandez I."/>
            <person name="Pacheco R."/>
            <person name="Padilla G."/>
            <person name="Ferreira P."/>
            <person name="Barriuso J."/>
            <person name="Kellner H."/>
            <person name="Castanera R."/>
            <person name="Alfaro M."/>
            <person name="Ramirez L."/>
            <person name="Pisabarro A.G."/>
            <person name="Kuo A."/>
            <person name="Tritt A."/>
            <person name="Lipzen A."/>
            <person name="He G."/>
            <person name="Yan M."/>
            <person name="Ng V."/>
            <person name="Cullen D."/>
            <person name="Martin F."/>
            <person name="Rosso M.-N."/>
            <person name="Henrissat B."/>
            <person name="Hibbett D."/>
            <person name="Martinez A.T."/>
            <person name="Grigoriev I.V."/>
        </authorList>
    </citation>
    <scope>NUCLEOTIDE SEQUENCE</scope>
    <source>
        <strain evidence="1">AH 40177</strain>
    </source>
</reference>
<sequence length="186" mass="21093">MSSTPVDTFTQPATGFPAPVHNAENFLVLFTQLYLHPAASRLFERFSSPEDVADIHGLLSWIRDEFFRQDCWLRRVSLFCPGRCAAFLEAMIDDSYSLFLFVEELHDKASAEGDCTWYRRITSVLAMTSTLQDQLGYTSDEIYGALQQFKEEVLDPVVLASGRFLQTFLESVEDRGEGRSQILGKS</sequence>
<proteinExistence type="predicted"/>
<dbReference type="EMBL" id="JADNRY010000554">
    <property type="protein sequence ID" value="KAF9041149.1"/>
    <property type="molecule type" value="Genomic_DNA"/>
</dbReference>
<evidence type="ECO:0000313" key="2">
    <source>
        <dbReference type="Proteomes" id="UP000772434"/>
    </source>
</evidence>
<evidence type="ECO:0000313" key="1">
    <source>
        <dbReference type="EMBL" id="KAF9041149.1"/>
    </source>
</evidence>
<dbReference type="AlphaFoldDB" id="A0A9P5TWK3"/>
<gene>
    <name evidence="1" type="ORF">BDP27DRAFT_1374400</name>
</gene>
<dbReference type="Proteomes" id="UP000772434">
    <property type="component" value="Unassembled WGS sequence"/>
</dbReference>
<keyword evidence="2" id="KW-1185">Reference proteome</keyword>
<comment type="caution">
    <text evidence="1">The sequence shown here is derived from an EMBL/GenBank/DDBJ whole genome shotgun (WGS) entry which is preliminary data.</text>
</comment>
<name>A0A9P5TWK3_9AGAR</name>
<organism evidence="1 2">
    <name type="scientific">Rhodocollybia butyracea</name>
    <dbReference type="NCBI Taxonomy" id="206335"/>
    <lineage>
        <taxon>Eukaryota</taxon>
        <taxon>Fungi</taxon>
        <taxon>Dikarya</taxon>
        <taxon>Basidiomycota</taxon>
        <taxon>Agaricomycotina</taxon>
        <taxon>Agaricomycetes</taxon>
        <taxon>Agaricomycetidae</taxon>
        <taxon>Agaricales</taxon>
        <taxon>Marasmiineae</taxon>
        <taxon>Omphalotaceae</taxon>
        <taxon>Rhodocollybia</taxon>
    </lineage>
</organism>
<protein>
    <submittedName>
        <fullName evidence="1">Uncharacterized protein</fullName>
    </submittedName>
</protein>